<feature type="non-terminal residue" evidence="4">
    <location>
        <position position="249"/>
    </location>
</feature>
<dbReference type="SUPFAM" id="SSF49562">
    <property type="entry name" value="C2 domain (Calcium/lipid-binding domain, CaLB)"/>
    <property type="match status" value="1"/>
</dbReference>
<dbReference type="STRING" id="104452.A0A0L7L8P5"/>
<dbReference type="AlphaFoldDB" id="A0A0L7L8P5"/>
<organism evidence="4 5">
    <name type="scientific">Operophtera brumata</name>
    <name type="common">Winter moth</name>
    <name type="synonym">Phalaena brumata</name>
    <dbReference type="NCBI Taxonomy" id="104452"/>
    <lineage>
        <taxon>Eukaryota</taxon>
        <taxon>Metazoa</taxon>
        <taxon>Ecdysozoa</taxon>
        <taxon>Arthropoda</taxon>
        <taxon>Hexapoda</taxon>
        <taxon>Insecta</taxon>
        <taxon>Pterygota</taxon>
        <taxon>Neoptera</taxon>
        <taxon>Endopterygota</taxon>
        <taxon>Lepidoptera</taxon>
        <taxon>Glossata</taxon>
        <taxon>Ditrysia</taxon>
        <taxon>Geometroidea</taxon>
        <taxon>Geometridae</taxon>
        <taxon>Larentiinae</taxon>
        <taxon>Operophtera</taxon>
    </lineage>
</organism>
<feature type="region of interest" description="Disordered" evidence="2">
    <location>
        <begin position="36"/>
        <end position="94"/>
    </location>
</feature>
<dbReference type="GO" id="GO:0046872">
    <property type="term" value="F:metal ion binding"/>
    <property type="evidence" value="ECO:0007669"/>
    <property type="project" value="UniProtKB-KW"/>
</dbReference>
<dbReference type="PROSITE" id="PS50004">
    <property type="entry name" value="C2"/>
    <property type="match status" value="1"/>
</dbReference>
<feature type="domain" description="C2" evidence="3">
    <location>
        <begin position="80"/>
        <end position="241"/>
    </location>
</feature>
<dbReference type="SMART" id="SM00239">
    <property type="entry name" value="C2"/>
    <property type="match status" value="1"/>
</dbReference>
<reference evidence="4 5" key="1">
    <citation type="journal article" date="2015" name="Genome Biol. Evol.">
        <title>The genome of winter moth (Operophtera brumata) provides a genomic perspective on sexual dimorphism and phenology.</title>
        <authorList>
            <person name="Derks M.F."/>
            <person name="Smit S."/>
            <person name="Salis L."/>
            <person name="Schijlen E."/>
            <person name="Bossers A."/>
            <person name="Mateman C."/>
            <person name="Pijl A.S."/>
            <person name="de Ridder D."/>
            <person name="Groenen M.A."/>
            <person name="Visser M.E."/>
            <person name="Megens H.J."/>
        </authorList>
    </citation>
    <scope>NUCLEOTIDE SEQUENCE [LARGE SCALE GENOMIC DNA]</scope>
    <source>
        <strain evidence="4">WM2013NL</strain>
        <tissue evidence="4">Head and thorax</tissue>
    </source>
</reference>
<proteinExistence type="predicted"/>
<protein>
    <recommendedName>
        <fullName evidence="3">C2 domain-containing protein</fullName>
    </recommendedName>
</protein>
<dbReference type="InterPro" id="IPR035892">
    <property type="entry name" value="C2_domain_sf"/>
</dbReference>
<evidence type="ECO:0000313" key="5">
    <source>
        <dbReference type="Proteomes" id="UP000037510"/>
    </source>
</evidence>
<feature type="non-terminal residue" evidence="4">
    <location>
        <position position="1"/>
    </location>
</feature>
<dbReference type="GO" id="GO:0006887">
    <property type="term" value="P:exocytosis"/>
    <property type="evidence" value="ECO:0007669"/>
    <property type="project" value="TreeGrafter"/>
</dbReference>
<dbReference type="EMBL" id="JTDY01002292">
    <property type="protein sequence ID" value="KOB71725.1"/>
    <property type="molecule type" value="Genomic_DNA"/>
</dbReference>
<dbReference type="Pfam" id="PF00168">
    <property type="entry name" value="C2"/>
    <property type="match status" value="1"/>
</dbReference>
<sequence length="249" mass="28105">MWKKSGAWFYKSLPKYILPERRTTGRYYETELASVHAPSFSRQPSNTDSRKSVGSPHRPLGPLKRTGSKGSAYSLRSVRKDAKPPTQAERAPAIPDAGFGTLEIRLAYGCDEMGSAVVALRECAKSPSQLRLALSSSSGAEPVGPRILLALCYNTKRRALVHKSSIKWRNLNPVWNEEFPFETRPTELSRQNLTLTVWDKDYGKPNDFLGSLVLGSSSKGRRLKHWMDCIKFPDHKHEQWHSLTDTQHL</sequence>
<name>A0A0L7L8P5_OPEBR</name>
<evidence type="ECO:0000256" key="2">
    <source>
        <dbReference type="SAM" id="MobiDB-lite"/>
    </source>
</evidence>
<comment type="caution">
    <text evidence="4">The sequence shown here is derived from an EMBL/GenBank/DDBJ whole genome shotgun (WGS) entry which is preliminary data.</text>
</comment>
<dbReference type="PANTHER" id="PTHR45729:SF6">
    <property type="entry name" value="RABPHILIN, ISOFORM A"/>
    <property type="match status" value="1"/>
</dbReference>
<dbReference type="PANTHER" id="PTHR45729">
    <property type="entry name" value="RABPHILIN, ISOFORM A"/>
    <property type="match status" value="1"/>
</dbReference>
<evidence type="ECO:0000256" key="1">
    <source>
        <dbReference type="ARBA" id="ARBA00022723"/>
    </source>
</evidence>
<accession>A0A0L7L8P5</accession>
<evidence type="ECO:0000259" key="3">
    <source>
        <dbReference type="PROSITE" id="PS50004"/>
    </source>
</evidence>
<keyword evidence="1" id="KW-0479">Metal-binding</keyword>
<gene>
    <name evidence="4" type="ORF">OBRU01_13293</name>
</gene>
<keyword evidence="5" id="KW-1185">Reference proteome</keyword>
<dbReference type="Proteomes" id="UP000037510">
    <property type="component" value="Unassembled WGS sequence"/>
</dbReference>
<evidence type="ECO:0000313" key="4">
    <source>
        <dbReference type="EMBL" id="KOB71725.1"/>
    </source>
</evidence>
<dbReference type="InterPro" id="IPR000008">
    <property type="entry name" value="C2_dom"/>
</dbReference>
<dbReference type="Gene3D" id="2.60.40.150">
    <property type="entry name" value="C2 domain"/>
    <property type="match status" value="1"/>
</dbReference>
<dbReference type="InterPro" id="IPR043566">
    <property type="entry name" value="Rabphilin/DOC2/Noc2"/>
</dbReference>